<comment type="pathway">
    <text evidence="1">Porphyrin-containing compound metabolism; protoporphyrin-IX biosynthesis; protoporphyrinogen-IX from coproporphyrinogen-III (O2 route): step 1/1.</text>
</comment>
<dbReference type="Pfam" id="PF01218">
    <property type="entry name" value="Coprogen_oxidas"/>
    <property type="match status" value="1"/>
</dbReference>
<dbReference type="InParanoid" id="A0A0L0H591"/>
<proteinExistence type="inferred from homology"/>
<dbReference type="Proteomes" id="UP000053201">
    <property type="component" value="Unassembled WGS sequence"/>
</dbReference>
<keyword evidence="5" id="KW-0560">Oxidoreductase</keyword>
<name>A0A0L0H591_SPIPD</name>
<dbReference type="GeneID" id="27691068"/>
<dbReference type="OMA" id="VHANWRY"/>
<dbReference type="InterPro" id="IPR018375">
    <property type="entry name" value="Coprogen_oxidase_CS"/>
</dbReference>
<dbReference type="InterPro" id="IPR036406">
    <property type="entry name" value="Coprogen_oxidase_aer_sf"/>
</dbReference>
<dbReference type="SUPFAM" id="SSF102886">
    <property type="entry name" value="Coproporphyrinogen III oxidase"/>
    <property type="match status" value="1"/>
</dbReference>
<dbReference type="AlphaFoldDB" id="A0A0L0H591"/>
<evidence type="ECO:0000313" key="10">
    <source>
        <dbReference type="Proteomes" id="UP000053201"/>
    </source>
</evidence>
<organism evidence="9 10">
    <name type="scientific">Spizellomyces punctatus (strain DAOM BR117)</name>
    <dbReference type="NCBI Taxonomy" id="645134"/>
    <lineage>
        <taxon>Eukaryota</taxon>
        <taxon>Fungi</taxon>
        <taxon>Fungi incertae sedis</taxon>
        <taxon>Chytridiomycota</taxon>
        <taxon>Chytridiomycota incertae sedis</taxon>
        <taxon>Chytridiomycetes</taxon>
        <taxon>Spizellomycetales</taxon>
        <taxon>Spizellomycetaceae</taxon>
        <taxon>Spizellomyces</taxon>
    </lineage>
</organism>
<evidence type="ECO:0000256" key="7">
    <source>
        <dbReference type="ARBA" id="ARBA00023244"/>
    </source>
</evidence>
<dbReference type="PROSITE" id="PS01021">
    <property type="entry name" value="COPROGEN_OXIDASE"/>
    <property type="match status" value="1"/>
</dbReference>
<comment type="similarity">
    <text evidence="2">Belongs to the aerobic coproporphyrinogen-III oxidase family.</text>
</comment>
<dbReference type="Gene3D" id="3.40.1500.10">
    <property type="entry name" value="Coproporphyrinogen III oxidase, aerobic"/>
    <property type="match status" value="1"/>
</dbReference>
<sequence length="346" mass="39726">MRISHKTIDCEATEELKGRVQSKSSSKQKEETALRKPMSAKMEQLVRHLQHKITSAVEELEGPNGGRFFHDAWIREEGGEGVSCVLQDGKVFEKAGVNISIVASKAPEGMLQHMRARKREGIDKGPYNMFVAGISLVMHPHNPMAPTVHANYRYFELVEENGDEPVAWWFGGGCDLTPSYLFEEDAIHFHKIIKQACDNHDTAYYPRFKKWCDEYFDVKHRGERRGIGGIFFDDLEDRPAEEIFAFVKDCGESFVDQYVPIVQKRKDMPFTKENKLWQQLRRGRYVEFNLVHDRGTKFGLATPGVRIESVLMSLPLTARWEYGHVPTPGSPEAELLEVLRTPRDWI</sequence>
<feature type="region of interest" description="Disordered" evidence="8">
    <location>
        <begin position="16"/>
        <end position="39"/>
    </location>
</feature>
<dbReference type="VEuPathDB" id="FungiDB:SPPG_07882"/>
<keyword evidence="6" id="KW-0350">Heme biosynthesis</keyword>
<dbReference type="STRING" id="645134.A0A0L0H591"/>
<evidence type="ECO:0000256" key="2">
    <source>
        <dbReference type="ARBA" id="ARBA00010644"/>
    </source>
</evidence>
<dbReference type="FunCoup" id="A0A0L0H591">
    <property type="interactions" value="304"/>
</dbReference>
<evidence type="ECO:0000256" key="3">
    <source>
        <dbReference type="ARBA" id="ARBA00011738"/>
    </source>
</evidence>
<evidence type="ECO:0000256" key="4">
    <source>
        <dbReference type="ARBA" id="ARBA00012869"/>
    </source>
</evidence>
<evidence type="ECO:0000256" key="1">
    <source>
        <dbReference type="ARBA" id="ARBA00005168"/>
    </source>
</evidence>
<dbReference type="PANTHER" id="PTHR10755:SF0">
    <property type="entry name" value="OXYGEN-DEPENDENT COPROPORPHYRINOGEN-III OXIDASE, MITOCHONDRIAL"/>
    <property type="match status" value="1"/>
</dbReference>
<gene>
    <name evidence="9" type="ORF">SPPG_07882</name>
</gene>
<dbReference type="GO" id="GO:0004109">
    <property type="term" value="F:coproporphyrinogen oxidase activity"/>
    <property type="evidence" value="ECO:0007669"/>
    <property type="project" value="UniProtKB-EC"/>
</dbReference>
<keyword evidence="10" id="KW-1185">Reference proteome</keyword>
<evidence type="ECO:0000256" key="5">
    <source>
        <dbReference type="ARBA" id="ARBA00023002"/>
    </source>
</evidence>
<dbReference type="InterPro" id="IPR001260">
    <property type="entry name" value="Coprogen_oxidase_aer"/>
</dbReference>
<evidence type="ECO:0000256" key="6">
    <source>
        <dbReference type="ARBA" id="ARBA00023133"/>
    </source>
</evidence>
<dbReference type="EMBL" id="KQ257467">
    <property type="protein sequence ID" value="KNC96670.1"/>
    <property type="molecule type" value="Genomic_DNA"/>
</dbReference>
<dbReference type="GO" id="GO:0006782">
    <property type="term" value="P:protoporphyrinogen IX biosynthetic process"/>
    <property type="evidence" value="ECO:0007669"/>
    <property type="project" value="UniProtKB-UniPathway"/>
</dbReference>
<dbReference type="eggNOG" id="KOG1518">
    <property type="taxonomic scope" value="Eukaryota"/>
</dbReference>
<dbReference type="GO" id="GO:0005829">
    <property type="term" value="C:cytosol"/>
    <property type="evidence" value="ECO:0007669"/>
    <property type="project" value="EnsemblFungi"/>
</dbReference>
<dbReference type="PANTHER" id="PTHR10755">
    <property type="entry name" value="COPROPORPHYRINOGEN III OXIDASE, MITOCHONDRIAL"/>
    <property type="match status" value="1"/>
</dbReference>
<dbReference type="RefSeq" id="XP_016604710.1">
    <property type="nucleotide sequence ID" value="XM_016756032.1"/>
</dbReference>
<dbReference type="FunFam" id="3.40.1500.10:FF:000002">
    <property type="entry name" value="oxygen-dependent coproporphyrinogen-III oxidase, mitochondrial"/>
    <property type="match status" value="1"/>
</dbReference>
<accession>A0A0L0H591</accession>
<dbReference type="UniPathway" id="UPA00251">
    <property type="reaction ID" value="UER00322"/>
</dbReference>
<dbReference type="NCBIfam" id="NF003727">
    <property type="entry name" value="PRK05330.1"/>
    <property type="match status" value="1"/>
</dbReference>
<comment type="subunit">
    <text evidence="3">Homodimer.</text>
</comment>
<dbReference type="PRINTS" id="PR00073">
    <property type="entry name" value="COPRGNOXDASE"/>
</dbReference>
<evidence type="ECO:0000313" key="9">
    <source>
        <dbReference type="EMBL" id="KNC96670.1"/>
    </source>
</evidence>
<evidence type="ECO:0000256" key="8">
    <source>
        <dbReference type="SAM" id="MobiDB-lite"/>
    </source>
</evidence>
<dbReference type="EC" id="1.3.3.3" evidence="4"/>
<keyword evidence="7" id="KW-0627">Porphyrin biosynthesis</keyword>
<protein>
    <recommendedName>
        <fullName evidence="4">coproporphyrinogen oxidase</fullName>
        <ecNumber evidence="4">1.3.3.3</ecNumber>
    </recommendedName>
</protein>
<dbReference type="OrthoDB" id="15318at2759"/>
<reference evidence="9 10" key="1">
    <citation type="submission" date="2009-08" db="EMBL/GenBank/DDBJ databases">
        <title>The Genome Sequence of Spizellomyces punctatus strain DAOM BR117.</title>
        <authorList>
            <consortium name="The Broad Institute Genome Sequencing Platform"/>
            <person name="Russ C."/>
            <person name="Cuomo C."/>
            <person name="Shea T."/>
            <person name="Young S.K."/>
            <person name="Zeng Q."/>
            <person name="Koehrsen M."/>
            <person name="Haas B."/>
            <person name="Borodovsky M."/>
            <person name="Guigo R."/>
            <person name="Alvarado L."/>
            <person name="Berlin A."/>
            <person name="Bochicchio J."/>
            <person name="Borenstein D."/>
            <person name="Chapman S."/>
            <person name="Chen Z."/>
            <person name="Engels R."/>
            <person name="Freedman E."/>
            <person name="Gellesch M."/>
            <person name="Goldberg J."/>
            <person name="Griggs A."/>
            <person name="Gujja S."/>
            <person name="Heiman D."/>
            <person name="Hepburn T."/>
            <person name="Howarth C."/>
            <person name="Jen D."/>
            <person name="Larson L."/>
            <person name="Lewis B."/>
            <person name="Mehta T."/>
            <person name="Park D."/>
            <person name="Pearson M."/>
            <person name="Roberts A."/>
            <person name="Saif S."/>
            <person name="Shenoy N."/>
            <person name="Sisk P."/>
            <person name="Stolte C."/>
            <person name="Sykes S."/>
            <person name="Thomson T."/>
            <person name="Walk T."/>
            <person name="White J."/>
            <person name="Yandava C."/>
            <person name="Burger G."/>
            <person name="Gray M.W."/>
            <person name="Holland P.W.H."/>
            <person name="King N."/>
            <person name="Lang F.B.F."/>
            <person name="Roger A.J."/>
            <person name="Ruiz-Trillo I."/>
            <person name="Lander E."/>
            <person name="Nusbaum C."/>
        </authorList>
    </citation>
    <scope>NUCLEOTIDE SEQUENCE [LARGE SCALE GENOMIC DNA]</scope>
    <source>
        <strain evidence="9 10">DAOM BR117</strain>
    </source>
</reference>
<dbReference type="PIRSF" id="PIRSF000166">
    <property type="entry name" value="Coproporphyri_ox"/>
    <property type="match status" value="1"/>
</dbReference>